<feature type="compositionally biased region" description="Low complexity" evidence="2">
    <location>
        <begin position="262"/>
        <end position="275"/>
    </location>
</feature>
<feature type="coiled-coil region" evidence="1">
    <location>
        <begin position="331"/>
        <end position="358"/>
    </location>
</feature>
<feature type="compositionally biased region" description="Basic and acidic residues" evidence="2">
    <location>
        <begin position="48"/>
        <end position="63"/>
    </location>
</feature>
<feature type="compositionally biased region" description="Basic and acidic residues" evidence="2">
    <location>
        <begin position="24"/>
        <end position="41"/>
    </location>
</feature>
<comment type="caution">
    <text evidence="3">The sequence shown here is derived from an EMBL/GenBank/DDBJ whole genome shotgun (WGS) entry which is preliminary data.</text>
</comment>
<evidence type="ECO:0000313" key="3">
    <source>
        <dbReference type="EMBL" id="GAO46343.1"/>
    </source>
</evidence>
<evidence type="ECO:0000256" key="2">
    <source>
        <dbReference type="SAM" id="MobiDB-lite"/>
    </source>
</evidence>
<keyword evidence="4" id="KW-1185">Reference proteome</keyword>
<organism evidence="3 4">
    <name type="scientific">Saitoella complicata (strain BCRC 22490 / CBS 7301 / JCM 7358 / NBRC 10748 / NRRL Y-17804)</name>
    <dbReference type="NCBI Taxonomy" id="698492"/>
    <lineage>
        <taxon>Eukaryota</taxon>
        <taxon>Fungi</taxon>
        <taxon>Dikarya</taxon>
        <taxon>Ascomycota</taxon>
        <taxon>Taphrinomycotina</taxon>
        <taxon>Taphrinomycotina incertae sedis</taxon>
        <taxon>Saitoella</taxon>
    </lineage>
</organism>
<proteinExistence type="predicted"/>
<evidence type="ECO:0000313" key="4">
    <source>
        <dbReference type="Proteomes" id="UP000033140"/>
    </source>
</evidence>
<sequence length="358" mass="39222">MLCVGVARSCMELQQPSNPVREAFIQHDMGDRYRDRSDRGGRYGPPPGRRDYEYERDSRDRSRGRGGFGRSPDRGRGGGPYRPRSPSPCGYDRDRRRSPPPFRGGYSGGPPSPRDRRDTRPDLRPPYGGYADQRPMNRLADDVRGPERQASRPSPPPPSNTSNAGQRSGVIPSPARAPLPPSRNVDGAPTRLSSQVFRQAPPYNPGGPRDSPVGPPRGPRNPSFGSGPSPGPRGGFRGGAPYRGGFRQGPPPSFMNQRSSMSVASPATPSWSSPAGIRRQSTFGASHNGPADSPAVQGGEGEKVETWAPVVEESVRPVITRIGRVGYESIRPQLDEEVVRLRREYEELDRKDLEKQKQ</sequence>
<reference evidence="3 4" key="3">
    <citation type="journal article" date="2015" name="Genome Announc.">
        <title>Draft Genome Sequence of the Archiascomycetous Yeast Saitoella complicata.</title>
        <authorList>
            <person name="Yamauchi K."/>
            <person name="Kondo S."/>
            <person name="Hamamoto M."/>
            <person name="Takahashi Y."/>
            <person name="Ogura Y."/>
            <person name="Hayashi T."/>
            <person name="Nishida H."/>
        </authorList>
    </citation>
    <scope>NUCLEOTIDE SEQUENCE [LARGE SCALE GENOMIC DNA]</scope>
    <source>
        <strain evidence="3 4">NRRL Y-17804</strain>
    </source>
</reference>
<evidence type="ECO:0000256" key="1">
    <source>
        <dbReference type="SAM" id="Coils"/>
    </source>
</evidence>
<reference evidence="3 4" key="1">
    <citation type="journal article" date="2011" name="J. Gen. Appl. Microbiol.">
        <title>Draft genome sequencing of the enigmatic yeast Saitoella complicata.</title>
        <authorList>
            <person name="Nishida H."/>
            <person name="Hamamoto M."/>
            <person name="Sugiyama J."/>
        </authorList>
    </citation>
    <scope>NUCLEOTIDE SEQUENCE [LARGE SCALE GENOMIC DNA]</scope>
    <source>
        <strain evidence="3 4">NRRL Y-17804</strain>
    </source>
</reference>
<feature type="compositionally biased region" description="Basic and acidic residues" evidence="2">
    <location>
        <begin position="139"/>
        <end position="150"/>
    </location>
</feature>
<name>A0A0E9N957_SAICN</name>
<dbReference type="Proteomes" id="UP000033140">
    <property type="component" value="Unassembled WGS sequence"/>
</dbReference>
<protein>
    <submittedName>
        <fullName evidence="3">Uncharacterized protein</fullName>
    </submittedName>
</protein>
<feature type="compositionally biased region" description="Gly residues" evidence="2">
    <location>
        <begin position="232"/>
        <end position="242"/>
    </location>
</feature>
<dbReference type="AlphaFoldDB" id="A0A0E9N957"/>
<feature type="compositionally biased region" description="Basic and acidic residues" evidence="2">
    <location>
        <begin position="113"/>
        <end position="123"/>
    </location>
</feature>
<dbReference type="EMBL" id="BACD03000003">
    <property type="protein sequence ID" value="GAO46343.1"/>
    <property type="molecule type" value="Genomic_DNA"/>
</dbReference>
<gene>
    <name evidence="3" type="ORF">G7K_0575-t1</name>
</gene>
<reference evidence="3 4" key="2">
    <citation type="journal article" date="2014" name="J. Gen. Appl. Microbiol.">
        <title>The early diverging ascomycetous budding yeast Saitoella complicata has three histone deacetylases belonging to the Clr6, Hos2, and Rpd3 lineages.</title>
        <authorList>
            <person name="Nishida H."/>
            <person name="Matsumoto T."/>
            <person name="Kondo S."/>
            <person name="Hamamoto M."/>
            <person name="Yoshikawa H."/>
        </authorList>
    </citation>
    <scope>NUCLEOTIDE SEQUENCE [LARGE SCALE GENOMIC DNA]</scope>
    <source>
        <strain evidence="3 4">NRRL Y-17804</strain>
    </source>
</reference>
<feature type="region of interest" description="Disordered" evidence="2">
    <location>
        <begin position="21"/>
        <end position="303"/>
    </location>
</feature>
<accession>A0A0E9N957</accession>
<keyword evidence="1" id="KW-0175">Coiled coil</keyword>
<feature type="compositionally biased region" description="Low complexity" evidence="2">
    <location>
        <begin position="81"/>
        <end position="90"/>
    </location>
</feature>